<dbReference type="Proteomes" id="UP000198519">
    <property type="component" value="Unassembled WGS sequence"/>
</dbReference>
<evidence type="ECO:0000313" key="1">
    <source>
        <dbReference type="EMBL" id="SFM15038.1"/>
    </source>
</evidence>
<dbReference type="AlphaFoldDB" id="A0A1I4NHQ7"/>
<gene>
    <name evidence="1" type="ORF">SAMN04487963_1410</name>
</gene>
<sequence length="350" mass="39616">MASRVDQVVMMALTNIERDGVIDINEFLSAQLQHGRDVWCRIPDQLQAYLCTVSLGMRGEELGTEYFSLSTDYRYLSIGDKVIREMLAVGQSVVSVTELFASIDEHLEFITLSPAFAAFETCMKERSANQSFIDTLRMSSRRAMRTQERFVIGLSKGGNIGGSVSSQVMEQSFPVKLSDLFALKADYQNYLSEAQGHEATCFMEEWMTEDLRVLNRYAATFNKKYGQPGKLDVDDEALEKLRTDLASDLKAKNPGGPKVTAAIKIVVSTRVYYPKTPIKPISGEKKVSLLDIANALAKLYWKGTVEETQRDYKTNVEKFEQKVMKVLDDHKVLKYAALSRELSRFIRFRT</sequence>
<dbReference type="EMBL" id="FOUE01000002">
    <property type="protein sequence ID" value="SFM15038.1"/>
    <property type="molecule type" value="Genomic_DNA"/>
</dbReference>
<dbReference type="OrthoDB" id="9801083at2"/>
<keyword evidence="2" id="KW-1185">Reference proteome</keyword>
<dbReference type="RefSeq" id="WP_092021215.1">
    <property type="nucleotide sequence ID" value="NZ_FOUE01000002.1"/>
</dbReference>
<reference evidence="2" key="1">
    <citation type="submission" date="2016-10" db="EMBL/GenBank/DDBJ databases">
        <authorList>
            <person name="Varghese N."/>
            <person name="Submissions S."/>
        </authorList>
    </citation>
    <scope>NUCLEOTIDE SEQUENCE [LARGE SCALE GENOMIC DNA]</scope>
    <source>
        <strain evidence="2">CGMCC 1.7061</strain>
    </source>
</reference>
<protein>
    <submittedName>
        <fullName evidence="1">Uncharacterized protein</fullName>
    </submittedName>
</protein>
<proteinExistence type="predicted"/>
<evidence type="ECO:0000313" key="2">
    <source>
        <dbReference type="Proteomes" id="UP000198519"/>
    </source>
</evidence>
<organism evidence="1 2">
    <name type="scientific">Marinobacter zhejiangensis</name>
    <dbReference type="NCBI Taxonomy" id="488535"/>
    <lineage>
        <taxon>Bacteria</taxon>
        <taxon>Pseudomonadati</taxon>
        <taxon>Pseudomonadota</taxon>
        <taxon>Gammaproteobacteria</taxon>
        <taxon>Pseudomonadales</taxon>
        <taxon>Marinobacteraceae</taxon>
        <taxon>Marinobacter</taxon>
    </lineage>
</organism>
<name>A0A1I4NHQ7_9GAMM</name>
<accession>A0A1I4NHQ7</accession>